<keyword evidence="9" id="KW-0998">Cell outer membrane</keyword>
<proteinExistence type="inferred from homology"/>
<feature type="domain" description="Type II/III secretion system secretin-like" evidence="12">
    <location>
        <begin position="557"/>
        <end position="730"/>
    </location>
</feature>
<dbReference type="Pfam" id="PF21305">
    <property type="entry name" value="type_II_gspD_N0"/>
    <property type="match status" value="1"/>
</dbReference>
<dbReference type="Pfam" id="PF00263">
    <property type="entry name" value="Secretin"/>
    <property type="match status" value="1"/>
</dbReference>
<sequence>MRSHRGGAAVAAALLCVAGLCVGLGACSGLVDDNRPPGVLDQIRSLDLLPRRPAPVGPTGALPDDRRAVEYQTSSAAPPTGGRGDTTGAVAGGTVGQGAAAAAGGEGYELNFENTPLSTVAKVVLGDIMGAGYTIDPRVQGTISLASGRPVARSDMLYVLENALRTSNVALIRDPSGYRLVPLSEAAGAGVTDAGLARAEPGFGLSVVPLRFVSAQTLMPLLDSFATRTGAVRADPGRNILLIQGTGSERRAAIDTVLKFDADWMRGQSVGIYPVRNGTPEPIVAEIEKVMDAGEGGMTHSLVKLQPITRMNSIMVVARKPELLRTAATWIGRLDRADTSTGVRVYRLRYGDAKQMAKVLNEIFVGGTSTSLDQTASQIAPGSGVAVTTSSGGTDAGSAQAKSVQQKLGQGLGQQQSALAAARSAASADPPPSGGSGAAAAALLPGVRITADSVNNTLLIYASPEQYRIVERTVAQLDQPLLQVAIEATVAEVTLNDALGYGVQFYLTSKDLGLGSDKGSVLNTLSSSVSDAFISRSVPGFNLLIGSESNPRMILDALHTVTDVKVLSNPSLVVVDNQPATLQVGDEVPISTGSATVLTSSNTVVNTYEYKNTGIILRVVPRVNANGNVRLEIEQEISNVSDSTTTTSSSSSSSTSTNPTVSQRKVKSTIAVASGQTVLLAGLISEKRNGTRSGIPVLDKVPVLGEAFSHTDKSVSRTELIIFIRPQIIRDGSDAHVVAEELRAKLRGNIGTAPGGPFPRFN</sequence>
<dbReference type="Proteomes" id="UP001165652">
    <property type="component" value="Unassembled WGS sequence"/>
</dbReference>
<dbReference type="InterPro" id="IPR050810">
    <property type="entry name" value="Bact_Secretion_Sys_Channel"/>
</dbReference>
<evidence type="ECO:0000256" key="7">
    <source>
        <dbReference type="ARBA" id="ARBA00022927"/>
    </source>
</evidence>
<evidence type="ECO:0000256" key="9">
    <source>
        <dbReference type="ARBA" id="ARBA00023237"/>
    </source>
</evidence>
<evidence type="ECO:0000259" key="13">
    <source>
        <dbReference type="Pfam" id="PF03958"/>
    </source>
</evidence>
<evidence type="ECO:0000256" key="3">
    <source>
        <dbReference type="ARBA" id="ARBA00022448"/>
    </source>
</evidence>
<feature type="region of interest" description="Disordered" evidence="11">
    <location>
        <begin position="639"/>
        <end position="666"/>
    </location>
</feature>
<keyword evidence="16" id="KW-1185">Reference proteome</keyword>
<gene>
    <name evidence="15" type="primary">gspD</name>
    <name evidence="15" type="ORF">PQJ73_16465</name>
</gene>
<keyword evidence="6" id="KW-0732">Signal</keyword>
<dbReference type="PANTHER" id="PTHR30332">
    <property type="entry name" value="PROBABLE GENERAL SECRETION PATHWAY PROTEIN D"/>
    <property type="match status" value="1"/>
</dbReference>
<dbReference type="Gene3D" id="3.30.1370.120">
    <property type="match status" value="2"/>
</dbReference>
<evidence type="ECO:0000256" key="6">
    <source>
        <dbReference type="ARBA" id="ARBA00022729"/>
    </source>
</evidence>
<organism evidence="15 16">
    <name type="scientific">Rhodoplanes tepidamans</name>
    <name type="common">Rhodoplanes cryptolactis</name>
    <dbReference type="NCBI Taxonomy" id="200616"/>
    <lineage>
        <taxon>Bacteria</taxon>
        <taxon>Pseudomonadati</taxon>
        <taxon>Pseudomonadota</taxon>
        <taxon>Alphaproteobacteria</taxon>
        <taxon>Hyphomicrobiales</taxon>
        <taxon>Nitrobacteraceae</taxon>
        <taxon>Rhodoplanes</taxon>
    </lineage>
</organism>
<name>A0ABT5JC70_RHOTP</name>
<accession>A0ABT5JC70</accession>
<evidence type="ECO:0000256" key="11">
    <source>
        <dbReference type="SAM" id="MobiDB-lite"/>
    </source>
</evidence>
<dbReference type="InterPro" id="IPR013356">
    <property type="entry name" value="T2SS_GspD"/>
</dbReference>
<dbReference type="EMBL" id="JAQQLI010000025">
    <property type="protein sequence ID" value="MDC7787285.1"/>
    <property type="molecule type" value="Genomic_DNA"/>
</dbReference>
<keyword evidence="3 10" id="KW-0813">Transport</keyword>
<evidence type="ECO:0000256" key="8">
    <source>
        <dbReference type="ARBA" id="ARBA00023136"/>
    </source>
</evidence>
<feature type="compositionally biased region" description="Low complexity" evidence="11">
    <location>
        <begin position="383"/>
        <end position="393"/>
    </location>
</feature>
<comment type="similarity">
    <text evidence="2">Belongs to the bacterial secretin family. GSP D subfamily.</text>
</comment>
<comment type="caution">
    <text evidence="15">The sequence shown here is derived from an EMBL/GenBank/DDBJ whole genome shotgun (WGS) entry which is preliminary data.</text>
</comment>
<feature type="region of interest" description="Disordered" evidence="11">
    <location>
        <begin position="383"/>
        <end position="402"/>
    </location>
</feature>
<reference evidence="15" key="2">
    <citation type="submission" date="2023-02" db="EMBL/GenBank/DDBJ databases">
        <authorList>
            <person name="Rayyan A."/>
            <person name="Meyer T."/>
            <person name="Kyndt J.A."/>
        </authorList>
    </citation>
    <scope>NUCLEOTIDE SEQUENCE</scope>
    <source>
        <strain evidence="15">DSM 9987</strain>
    </source>
</reference>
<keyword evidence="7" id="KW-0653">Protein transport</keyword>
<evidence type="ECO:0000259" key="14">
    <source>
        <dbReference type="Pfam" id="PF21305"/>
    </source>
</evidence>
<keyword evidence="8" id="KW-0472">Membrane</keyword>
<protein>
    <submittedName>
        <fullName evidence="15">Type II secretion system secretin GspD</fullName>
    </submittedName>
</protein>
<evidence type="ECO:0000256" key="4">
    <source>
        <dbReference type="ARBA" id="ARBA00022452"/>
    </source>
</evidence>
<dbReference type="InterPro" id="IPR001775">
    <property type="entry name" value="GspD/PilQ"/>
</dbReference>
<dbReference type="PRINTS" id="PR00811">
    <property type="entry name" value="BCTERIALGSPD"/>
</dbReference>
<feature type="domain" description="NolW-like" evidence="13">
    <location>
        <begin position="343"/>
        <end position="481"/>
    </location>
</feature>
<evidence type="ECO:0000313" key="16">
    <source>
        <dbReference type="Proteomes" id="UP001165652"/>
    </source>
</evidence>
<dbReference type="Gene3D" id="3.55.50.30">
    <property type="match status" value="1"/>
</dbReference>
<evidence type="ECO:0000256" key="5">
    <source>
        <dbReference type="ARBA" id="ARBA00022692"/>
    </source>
</evidence>
<evidence type="ECO:0000313" key="15">
    <source>
        <dbReference type="EMBL" id="MDC7787285.1"/>
    </source>
</evidence>
<dbReference type="InterPro" id="IPR004846">
    <property type="entry name" value="T2SS/T3SS_dom"/>
</dbReference>
<dbReference type="PANTHER" id="PTHR30332:SF25">
    <property type="entry name" value="SECRETIN XPSD"/>
    <property type="match status" value="1"/>
</dbReference>
<dbReference type="InterPro" id="IPR049371">
    <property type="entry name" value="GspD-like_N0"/>
</dbReference>
<feature type="domain" description="GspD-like N0" evidence="14">
    <location>
        <begin position="110"/>
        <end position="174"/>
    </location>
</feature>
<evidence type="ECO:0000256" key="1">
    <source>
        <dbReference type="ARBA" id="ARBA00004442"/>
    </source>
</evidence>
<reference evidence="15" key="1">
    <citation type="journal article" date="2023" name="Microbiol Resour">
        <title>Genome Sequences of Rhodoplanes serenus and Two Thermotolerant Strains, Rhodoplanes tepidamans and 'Rhodoplanes cryptolactis,' Further Refine the Genus.</title>
        <authorList>
            <person name="Rayyan A.A."/>
            <person name="Kyndt J.A."/>
        </authorList>
    </citation>
    <scope>NUCLEOTIDE SEQUENCE</scope>
    <source>
        <strain evidence="15">DSM 9987</strain>
    </source>
</reference>
<evidence type="ECO:0000259" key="12">
    <source>
        <dbReference type="Pfam" id="PF00263"/>
    </source>
</evidence>
<feature type="domain" description="NolW-like" evidence="13">
    <location>
        <begin position="207"/>
        <end position="265"/>
    </location>
</feature>
<dbReference type="InterPro" id="IPR038591">
    <property type="entry name" value="NolW-like_sf"/>
</dbReference>
<comment type="subcellular location">
    <subcellularLocation>
        <location evidence="1 10">Cell outer membrane</location>
    </subcellularLocation>
</comment>
<feature type="compositionally biased region" description="Low complexity" evidence="11">
    <location>
        <begin position="639"/>
        <end position="662"/>
    </location>
</feature>
<evidence type="ECO:0000256" key="10">
    <source>
        <dbReference type="RuleBase" id="RU004004"/>
    </source>
</evidence>
<dbReference type="Pfam" id="PF03958">
    <property type="entry name" value="Secretin_N"/>
    <property type="match status" value="2"/>
</dbReference>
<dbReference type="PROSITE" id="PS51257">
    <property type="entry name" value="PROKAR_LIPOPROTEIN"/>
    <property type="match status" value="1"/>
</dbReference>
<dbReference type="RefSeq" id="WP_272778124.1">
    <property type="nucleotide sequence ID" value="NZ_JAQQLI010000025.1"/>
</dbReference>
<dbReference type="InterPro" id="IPR005644">
    <property type="entry name" value="NolW-like"/>
</dbReference>
<feature type="compositionally biased region" description="Gly residues" evidence="11">
    <location>
        <begin position="81"/>
        <end position="91"/>
    </location>
</feature>
<keyword evidence="4" id="KW-1134">Transmembrane beta strand</keyword>
<dbReference type="NCBIfam" id="TIGR02517">
    <property type="entry name" value="type_II_gspD"/>
    <property type="match status" value="1"/>
</dbReference>
<keyword evidence="5" id="KW-0812">Transmembrane</keyword>
<evidence type="ECO:0000256" key="2">
    <source>
        <dbReference type="ARBA" id="ARBA00006980"/>
    </source>
</evidence>
<feature type="region of interest" description="Disordered" evidence="11">
    <location>
        <begin position="72"/>
        <end position="91"/>
    </location>
</feature>